<accession>A0ABU5C1C9</accession>
<evidence type="ECO:0000256" key="1">
    <source>
        <dbReference type="SAM" id="MobiDB-lite"/>
    </source>
</evidence>
<dbReference type="RefSeq" id="WP_320331859.1">
    <property type="nucleotide sequence ID" value="NZ_JAVRDO010000009.1"/>
</dbReference>
<sequence length="99" mass="11175">MFRGEEWRRDHAYQLEELKRERQRAAEEAARSLRAPDTPPLPTEPLMPAVGLAQSPAAEPDWEPEELPTTGIETGTGTGTGQFEYNRPRNSSVNPRSTW</sequence>
<evidence type="ECO:0000313" key="2">
    <source>
        <dbReference type="EMBL" id="MDX9688428.1"/>
    </source>
</evidence>
<dbReference type="EMBL" id="JAVRDO010000009">
    <property type="protein sequence ID" value="MDX9688428.1"/>
    <property type="molecule type" value="Genomic_DNA"/>
</dbReference>
<keyword evidence="3" id="KW-1185">Reference proteome</keyword>
<dbReference type="Proteomes" id="UP001281217">
    <property type="component" value="Unassembled WGS sequence"/>
</dbReference>
<reference evidence="3" key="1">
    <citation type="submission" date="2023-07" db="EMBL/GenBank/DDBJ databases">
        <authorList>
            <person name="de Witt J."/>
        </authorList>
    </citation>
    <scope>NUCLEOTIDE SEQUENCE [LARGE SCALE GENOMIC DNA]</scope>
    <source>
        <strain evidence="3">FZJ</strain>
    </source>
</reference>
<organism evidence="2 3">
    <name type="scientific">Halopseudomonas formosensis</name>
    <dbReference type="NCBI Taxonomy" id="1002526"/>
    <lineage>
        <taxon>Bacteria</taxon>
        <taxon>Pseudomonadati</taxon>
        <taxon>Pseudomonadota</taxon>
        <taxon>Gammaproteobacteria</taxon>
        <taxon>Pseudomonadales</taxon>
        <taxon>Pseudomonadaceae</taxon>
        <taxon>Halopseudomonas</taxon>
    </lineage>
</organism>
<gene>
    <name evidence="2" type="ORF">RED13_002884</name>
</gene>
<feature type="compositionally biased region" description="Polar residues" evidence="1">
    <location>
        <begin position="88"/>
        <end position="99"/>
    </location>
</feature>
<comment type="caution">
    <text evidence="2">The sequence shown here is derived from an EMBL/GenBank/DDBJ whole genome shotgun (WGS) entry which is preliminary data.</text>
</comment>
<feature type="region of interest" description="Disordered" evidence="1">
    <location>
        <begin position="20"/>
        <end position="99"/>
    </location>
</feature>
<name>A0ABU5C1C9_9GAMM</name>
<protein>
    <submittedName>
        <fullName evidence="2">Uncharacterized protein</fullName>
    </submittedName>
</protein>
<proteinExistence type="predicted"/>
<evidence type="ECO:0000313" key="3">
    <source>
        <dbReference type="Proteomes" id="UP001281217"/>
    </source>
</evidence>
<feature type="compositionally biased region" description="Basic and acidic residues" evidence="1">
    <location>
        <begin position="20"/>
        <end position="31"/>
    </location>
</feature>